<dbReference type="Pfam" id="PF11640">
    <property type="entry name" value="TAN"/>
    <property type="match status" value="1"/>
</dbReference>
<dbReference type="GO" id="GO:0106310">
    <property type="term" value="F:protein serine kinase activity"/>
    <property type="evidence" value="ECO:0007669"/>
    <property type="project" value="RHEA"/>
</dbReference>
<evidence type="ECO:0000256" key="18">
    <source>
        <dbReference type="SAM" id="MobiDB-lite"/>
    </source>
</evidence>
<dbReference type="GO" id="GO:0000781">
    <property type="term" value="C:chromosome, telomeric region"/>
    <property type="evidence" value="ECO:0007669"/>
    <property type="project" value="UniProtKB-SubCell"/>
</dbReference>
<feature type="compositionally biased region" description="Acidic residues" evidence="18">
    <location>
        <begin position="188"/>
        <end position="203"/>
    </location>
</feature>
<dbReference type="PANTHER" id="PTHR37079:SF4">
    <property type="entry name" value="SERINE_THREONINE-PROTEIN KINASE ATM"/>
    <property type="match status" value="1"/>
</dbReference>
<dbReference type="Pfam" id="PF00454">
    <property type="entry name" value="PI3_PI4_kinase"/>
    <property type="match status" value="1"/>
</dbReference>
<dbReference type="InterPro" id="IPR036940">
    <property type="entry name" value="PI3/4_kinase_cat_sf"/>
</dbReference>
<proteinExistence type="inferred from homology"/>
<evidence type="ECO:0000256" key="14">
    <source>
        <dbReference type="ARBA" id="ARBA00047899"/>
    </source>
</evidence>
<dbReference type="HOGENOM" id="CLU_000178_11_0_1"/>
<reference evidence="22" key="1">
    <citation type="submission" date="2014-01" db="EMBL/GenBank/DDBJ databases">
        <title>The genome of the white-rot fungus Pycnoporus cinnabarinus: a basidiomycete model with a versatile arsenal for lignocellulosic biomass breakdown.</title>
        <authorList>
            <person name="Levasseur A."/>
            <person name="Lomascolo A."/>
            <person name="Ruiz-Duenas F.J."/>
            <person name="Uzan E."/>
            <person name="Piumi F."/>
            <person name="Kues U."/>
            <person name="Ram A.F.J."/>
            <person name="Murat C."/>
            <person name="Haon M."/>
            <person name="Benoit I."/>
            <person name="Arfi Y."/>
            <person name="Chevret D."/>
            <person name="Drula E."/>
            <person name="Kwon M.J."/>
            <person name="Gouret P."/>
            <person name="Lesage-Meessen L."/>
            <person name="Lombard V."/>
            <person name="Mariette J."/>
            <person name="Noirot C."/>
            <person name="Park J."/>
            <person name="Patyshakuliyeva A."/>
            <person name="Wieneger R.A.B."/>
            <person name="Wosten H.A.B."/>
            <person name="Martin F."/>
            <person name="Coutinho P.M."/>
            <person name="de Vries R."/>
            <person name="Martinez A.T."/>
            <person name="Klopp C."/>
            <person name="Pontarotti P."/>
            <person name="Henrissat B."/>
            <person name="Record E."/>
        </authorList>
    </citation>
    <scope>NUCLEOTIDE SEQUENCE [LARGE SCALE GENOMIC DNA]</scope>
    <source>
        <strain evidence="22">BRFM137</strain>
    </source>
</reference>
<dbReference type="InterPro" id="IPR016024">
    <property type="entry name" value="ARM-type_fold"/>
</dbReference>
<dbReference type="InterPro" id="IPR014009">
    <property type="entry name" value="PIK_FAT"/>
</dbReference>
<feature type="domain" description="FATC" evidence="21">
    <location>
        <begin position="3067"/>
        <end position="3099"/>
    </location>
</feature>
<dbReference type="InterPro" id="IPR044107">
    <property type="entry name" value="PIKKc_ATM"/>
</dbReference>
<evidence type="ECO:0000256" key="17">
    <source>
        <dbReference type="SAM" id="Coils"/>
    </source>
</evidence>
<evidence type="ECO:0000256" key="1">
    <source>
        <dbReference type="ARBA" id="ARBA00004123"/>
    </source>
</evidence>
<evidence type="ECO:0000256" key="10">
    <source>
        <dbReference type="ARBA" id="ARBA00022777"/>
    </source>
</evidence>
<keyword evidence="9 16" id="KW-0227">DNA damage</keyword>
<evidence type="ECO:0000256" key="13">
    <source>
        <dbReference type="ARBA" id="ARBA00025079"/>
    </source>
</evidence>
<dbReference type="GO" id="GO:0006325">
    <property type="term" value="P:chromatin organization"/>
    <property type="evidence" value="ECO:0007669"/>
    <property type="project" value="UniProtKB-KW"/>
</dbReference>
<dbReference type="SMART" id="SM00146">
    <property type="entry name" value="PI3Kc"/>
    <property type="match status" value="1"/>
</dbReference>
<dbReference type="EMBL" id="CCBP010000120">
    <property type="protein sequence ID" value="CDO73330.1"/>
    <property type="molecule type" value="Genomic_DNA"/>
</dbReference>
<dbReference type="PROSITE" id="PS51189">
    <property type="entry name" value="FAT"/>
    <property type="match status" value="1"/>
</dbReference>
<dbReference type="PROSITE" id="PS00916">
    <property type="entry name" value="PI3_4_KINASE_2"/>
    <property type="match status" value="1"/>
</dbReference>
<dbReference type="OMA" id="DVRLYRM"/>
<dbReference type="OrthoDB" id="381190at2759"/>
<comment type="similarity">
    <text evidence="2 16">Belongs to the PI3/PI4-kinase family. ATM subfamily.</text>
</comment>
<dbReference type="PANTHER" id="PTHR37079">
    <property type="entry name" value="SERINE/THREONINE-PROTEIN KINASE ATM"/>
    <property type="match status" value="1"/>
</dbReference>
<evidence type="ECO:0000256" key="8">
    <source>
        <dbReference type="ARBA" id="ARBA00022741"/>
    </source>
</evidence>
<dbReference type="CDD" id="cd05171">
    <property type="entry name" value="PIKKc_ATM"/>
    <property type="match status" value="1"/>
</dbReference>
<dbReference type="SMART" id="SM01343">
    <property type="entry name" value="FATC"/>
    <property type="match status" value="1"/>
</dbReference>
<accession>A0A060SG52</accession>
<evidence type="ECO:0000256" key="12">
    <source>
        <dbReference type="ARBA" id="ARBA00023242"/>
    </source>
</evidence>
<comment type="subcellular location">
    <subcellularLocation>
        <location evidence="16">Chromosome</location>
        <location evidence="16">Telomere</location>
    </subcellularLocation>
    <subcellularLocation>
        <location evidence="1 16">Nucleus</location>
    </subcellularLocation>
</comment>
<dbReference type="InterPro" id="IPR011009">
    <property type="entry name" value="Kinase-like_dom_sf"/>
</dbReference>
<feature type="domain" description="PI3K/PI4K catalytic" evidence="19">
    <location>
        <begin position="2734"/>
        <end position="3051"/>
    </location>
</feature>
<evidence type="ECO:0000256" key="2">
    <source>
        <dbReference type="ARBA" id="ARBA00010769"/>
    </source>
</evidence>
<feature type="region of interest" description="Disordered" evidence="18">
    <location>
        <begin position="187"/>
        <end position="254"/>
    </location>
</feature>
<evidence type="ECO:0000256" key="6">
    <source>
        <dbReference type="ARBA" id="ARBA00022527"/>
    </source>
</evidence>
<keyword evidence="16" id="KW-0158">Chromosome</keyword>
<dbReference type="SMART" id="SM01342">
    <property type="entry name" value="TAN"/>
    <property type="match status" value="1"/>
</dbReference>
<dbReference type="Pfam" id="PF02260">
    <property type="entry name" value="FATC"/>
    <property type="match status" value="1"/>
</dbReference>
<comment type="catalytic activity">
    <reaction evidence="14 16">
        <text>L-threonyl-[protein] + ATP = O-phospho-L-threonyl-[protein] + ADP + H(+)</text>
        <dbReference type="Rhea" id="RHEA:46608"/>
        <dbReference type="Rhea" id="RHEA-COMP:11060"/>
        <dbReference type="Rhea" id="RHEA-COMP:11605"/>
        <dbReference type="ChEBI" id="CHEBI:15378"/>
        <dbReference type="ChEBI" id="CHEBI:30013"/>
        <dbReference type="ChEBI" id="CHEBI:30616"/>
        <dbReference type="ChEBI" id="CHEBI:61977"/>
        <dbReference type="ChEBI" id="CHEBI:456216"/>
        <dbReference type="EC" id="2.7.11.1"/>
    </reaction>
</comment>
<dbReference type="PROSITE" id="PS51190">
    <property type="entry name" value="FATC"/>
    <property type="match status" value="1"/>
</dbReference>
<keyword evidence="10 16" id="KW-0418">Kinase</keyword>
<organism evidence="22 23">
    <name type="scientific">Pycnoporus cinnabarinus</name>
    <name type="common">Cinnabar-red polypore</name>
    <name type="synonym">Trametes cinnabarina</name>
    <dbReference type="NCBI Taxonomy" id="5643"/>
    <lineage>
        <taxon>Eukaryota</taxon>
        <taxon>Fungi</taxon>
        <taxon>Dikarya</taxon>
        <taxon>Basidiomycota</taxon>
        <taxon>Agaricomycotina</taxon>
        <taxon>Agaricomycetes</taxon>
        <taxon>Polyporales</taxon>
        <taxon>Polyporaceae</taxon>
        <taxon>Trametes</taxon>
    </lineage>
</organism>
<feature type="coiled-coil region" evidence="17">
    <location>
        <begin position="2455"/>
        <end position="2482"/>
    </location>
</feature>
<evidence type="ECO:0000313" key="22">
    <source>
        <dbReference type="EMBL" id="CDO73330.1"/>
    </source>
</evidence>
<keyword evidence="11 16" id="KW-0067">ATP-binding</keyword>
<dbReference type="InterPro" id="IPR038980">
    <property type="entry name" value="ATM_plant"/>
</dbReference>
<dbReference type="InterPro" id="IPR018936">
    <property type="entry name" value="PI3/4_kinase_CS"/>
</dbReference>
<feature type="compositionally biased region" description="Polar residues" evidence="18">
    <location>
        <begin position="210"/>
        <end position="227"/>
    </location>
</feature>
<keyword evidence="16" id="KW-0156">Chromatin regulator</keyword>
<evidence type="ECO:0000256" key="9">
    <source>
        <dbReference type="ARBA" id="ARBA00022763"/>
    </source>
</evidence>
<comment type="caution">
    <text evidence="22">The sequence shown here is derived from an EMBL/GenBank/DDBJ whole genome shotgun (WGS) entry which is preliminary data.</text>
</comment>
<evidence type="ECO:0000256" key="4">
    <source>
        <dbReference type="ARBA" id="ARBA00012513"/>
    </source>
</evidence>
<dbReference type="SUPFAM" id="SSF56112">
    <property type="entry name" value="Protein kinase-like (PK-like)"/>
    <property type="match status" value="1"/>
</dbReference>
<keyword evidence="12 16" id="KW-0539">Nucleus</keyword>
<dbReference type="Proteomes" id="UP000029665">
    <property type="component" value="Unassembled WGS sequence"/>
</dbReference>
<evidence type="ECO:0000256" key="5">
    <source>
        <dbReference type="ARBA" id="ARBA00014619"/>
    </source>
</evidence>
<dbReference type="InterPro" id="IPR021668">
    <property type="entry name" value="TAN"/>
</dbReference>
<keyword evidence="6 16" id="KW-0723">Serine/threonine-protein kinase</keyword>
<dbReference type="EC" id="2.7.11.1" evidence="4 16"/>
<keyword evidence="17" id="KW-0175">Coiled coil</keyword>
<dbReference type="PROSITE" id="PS50290">
    <property type="entry name" value="PI3_4_KINASE_3"/>
    <property type="match status" value="1"/>
</dbReference>
<dbReference type="SUPFAM" id="SSF48371">
    <property type="entry name" value="ARM repeat"/>
    <property type="match status" value="1"/>
</dbReference>
<comment type="function">
    <text evidence="13 16">Serine/threonine protein kinase which activates checkpoint signaling upon genotoxic stresses such as ionizing radiation (IR), ultraviolet light (UV), or DNA replication stalling, thereby acting as a DNA damage sensor. Recognizes the substrate consensus sequence [ST]-Q. Phosphorylates histone H2A to form H2AS128ph (gamma-H2A) at sites of DNA damage, involved in the regulation of DNA damage response mechanism. Required for the control of telomere length and genome stability.</text>
</comment>
<dbReference type="InterPro" id="IPR000403">
    <property type="entry name" value="PI3/4_kinase_cat_dom"/>
</dbReference>
<evidence type="ECO:0000259" key="21">
    <source>
        <dbReference type="PROSITE" id="PS51190"/>
    </source>
</evidence>
<evidence type="ECO:0000259" key="20">
    <source>
        <dbReference type="PROSITE" id="PS51189"/>
    </source>
</evidence>
<evidence type="ECO:0000259" key="19">
    <source>
        <dbReference type="PROSITE" id="PS50290"/>
    </source>
</evidence>
<evidence type="ECO:0000313" key="23">
    <source>
        <dbReference type="Proteomes" id="UP000029665"/>
    </source>
</evidence>
<comment type="subunit">
    <text evidence="3">Associates with DNA double-strand breaks.</text>
</comment>
<dbReference type="Gene3D" id="3.30.1010.10">
    <property type="entry name" value="Phosphatidylinositol 3-kinase Catalytic Subunit, Chain A, domain 4"/>
    <property type="match status" value="1"/>
</dbReference>
<evidence type="ECO:0000256" key="15">
    <source>
        <dbReference type="ARBA" id="ARBA00048679"/>
    </source>
</evidence>
<keyword evidence="16" id="KW-0779">Telomere</keyword>
<keyword evidence="7 16" id="KW-0808">Transferase</keyword>
<comment type="catalytic activity">
    <reaction evidence="15">
        <text>L-seryl-[protein] + ATP = O-phospho-L-seryl-[protein] + ADP + H(+)</text>
        <dbReference type="Rhea" id="RHEA:17989"/>
        <dbReference type="Rhea" id="RHEA-COMP:9863"/>
        <dbReference type="Rhea" id="RHEA-COMP:11604"/>
        <dbReference type="ChEBI" id="CHEBI:15378"/>
        <dbReference type="ChEBI" id="CHEBI:29999"/>
        <dbReference type="ChEBI" id="CHEBI:30616"/>
        <dbReference type="ChEBI" id="CHEBI:83421"/>
        <dbReference type="ChEBI" id="CHEBI:456216"/>
        <dbReference type="EC" id="2.7.11.1"/>
    </reaction>
</comment>
<dbReference type="GO" id="GO:0005524">
    <property type="term" value="F:ATP binding"/>
    <property type="evidence" value="ECO:0007669"/>
    <property type="project" value="UniProtKB-KW"/>
</dbReference>
<dbReference type="GO" id="GO:0006281">
    <property type="term" value="P:DNA repair"/>
    <property type="evidence" value="ECO:0007669"/>
    <property type="project" value="InterPro"/>
</dbReference>
<evidence type="ECO:0000256" key="16">
    <source>
        <dbReference type="RuleBase" id="RU365027"/>
    </source>
</evidence>
<evidence type="ECO:0000256" key="11">
    <source>
        <dbReference type="ARBA" id="ARBA00022840"/>
    </source>
</evidence>
<keyword evidence="23" id="KW-1185">Reference proteome</keyword>
<evidence type="ECO:0000256" key="3">
    <source>
        <dbReference type="ARBA" id="ARBA00011370"/>
    </source>
</evidence>
<dbReference type="InterPro" id="IPR003152">
    <property type="entry name" value="FATC_dom"/>
</dbReference>
<dbReference type="GO" id="GO:0035556">
    <property type="term" value="P:intracellular signal transduction"/>
    <property type="evidence" value="ECO:0007669"/>
    <property type="project" value="UniProtKB-ARBA"/>
</dbReference>
<name>A0A060SG52_PYCCI</name>
<gene>
    <name evidence="22" type="ORF">BN946_scf185008.g93</name>
</gene>
<protein>
    <recommendedName>
        <fullName evidence="5 16">Serine/threonine-protein kinase Tel1</fullName>
        <ecNumber evidence="4 16">2.7.11.1</ecNumber>
    </recommendedName>
</protein>
<dbReference type="STRING" id="5643.A0A060SG52"/>
<dbReference type="GO" id="GO:0005634">
    <property type="term" value="C:nucleus"/>
    <property type="evidence" value="ECO:0007669"/>
    <property type="project" value="UniProtKB-SubCell"/>
</dbReference>
<evidence type="ECO:0000256" key="7">
    <source>
        <dbReference type="ARBA" id="ARBA00022679"/>
    </source>
</evidence>
<dbReference type="Gene3D" id="1.10.1070.11">
    <property type="entry name" value="Phosphatidylinositol 3-/4-kinase, catalytic domain"/>
    <property type="match status" value="1"/>
</dbReference>
<dbReference type="GO" id="GO:0004674">
    <property type="term" value="F:protein serine/threonine kinase activity"/>
    <property type="evidence" value="ECO:0007669"/>
    <property type="project" value="UniProtKB-KW"/>
</dbReference>
<sequence length="3099" mass="348182">MSRADPQNLNDIIDALKGEKETLRAQAAKDIQIWFSNQAVVAKTNNQDAYGKTWLIIFQGLFEAYGNQLKKCISKLGSLDAIETTGANNISVRRLSDIADTVRFLASRSREGLRGYPVLKPILTHLIDKLTHGGKLVTLVASQWAQTIGIFLSWQPHLQALPVLQWHILLAIAFNVVLGRPPRQTLLDDVDMPDSDASDDASGDDASMSTGNDTTAGPSKLTQASSLKRSRHTSQSTRSHVRRRSTKAIQRPSPEQREFMTVIAILLSSPSAPVLARPSDAGLEDAEVDPDAYPRRLLSYFSAFLKIYPAETSLRLDYLAALSSTLKHLTINCRLTVRAFAAKSWQPLLSLWKVKDMDKSEDLIIVLRMLFPVLTAGSFAEDSPVIPVDALDALWSIAEAIATKRHNPSIRLDSLLLRLSSTDRRAVTKRPFSASTFEYGWKFDQEAALSWAALQLQADCAKMLYLHTESTYSATTSRGKRIKLQSPVAVLLQSIRSQIRTPAKIHHLHLLLFFADRHWLTLHEDLRRDFVSSLASLISFEDAEVQSWTFLCLAAMAHAEGTSSLDSRPSSDLWDSVWTHAIRRANVPAVSRAASHAAQAMLFHSKRLLSPQRVMSEIESFAKDLDVQGPAYPYDAVCGFMVLCLRFASQDVRLYRMQVEEKVLSWLMESWRIDGERRTSMPSYTVAHIHSLLEAITGTSRRVELRCGIMLPASSMVDALAEEAQTEVIREFHLHAVLPPYEPAQHPSPAVPHSSTSIAPEDDIAMFAQPLETIDLVPPHGRERRLSAFLLKSLETTCEVFARHGEGQSRLPAETVRHVLDLAIIAISFESALVMNGTQSNRRVIQAACRIIGLIRPMITGKDRWDVEERRLILGALDPLVIAEEDNEDVWNNVGWEALVPPGERTGIRTDVLLQLLASSSATNGSASRLRRDLQRCVFRSTDVQDTFAALLKTLRDVLSETMKKTATLTSTPGVASRDDFVPVLHAAASAQAAKALASMATHCRHVTRSCVTALVLIPVLQSSGTSTHDPELIQCFVGGDTEPAEFLLIAPPCLDHVRRGRLRLSSSNMKALFDRIEVLLDTYAFSHIEDSQLLFVQTLVSTSSLWRGSSGDEDILEAAQYYCAQCVKRLKKPLRCSWRVRDAIVRFLDAYLASDPAQKFWTESGVAKEELPASILPTVGGDHDIRIRFRVAATCPRLFTVGRLAGRRPLDVYHEIHRYLSANQEHFEYILTRLLCLANVVISDASVRRGAYWHLLEVAFFSDTYRHHLKAVLMGITARLGMEHFADLFNCYASQFAYSIRVANIDIFRFPYDLLGYRDRRECAEATFRAFTPTNLLAAGTPEEVVAGKDLFVRHCQSIQRSEKDGILECFADLIAHQITLWFDFHAAAENGRTFQDELEDVLKKKTRLDKDPALFSDLFRVQRVDDIVVSILRTLGDQDVTGNGGIVVALRQSGENGAAETFLAITQYRGGDTVETHEPNLPRYSTDVVLHALDWFSEHVQNARSPAATYHVLHNLFSDIERSPLVNEQYRSINALCLWISRNHEHFRDETPLWLLIRRTVAVFSQPDLARSAQSLLQWSLSLLKTAAGQSDHRLTDVLIRLSTIAQGFSEAQNSRPLVLLGSDLLTWLEELAVALYGNKRTKKQVQRALAAWPRELPPSLRPACDDLRLSDLTSALGDGGVSTSKFRLVKKISEVVSRDEPVGEPWQFGQAEFWRLKACIPAERHLVDSDIDAFTSLLILHHGRIDSFGSDQISQNTVAYRHIRIVRRKANCVKGYAPRADVGLARSAILLSLLAMLDTASAPQVYTAYATLRALVATATPDNYYDKAFTSENKREIEYLSAFPRTPTAVPIPNLPVVLESGELLQICSDFPAWITRLASLLCRSLGSTYPFFASLSSMLESDPDFAEEMLPVLVHSVLQIEHDEGVAASPASLRALLSQYFASVLAQDYTETSSYRAIISVVLHLRCFRPLEPPPDPPKSGVPPPDPLADALAHDKWLCIDFTLLSRRALLCGGYTTALLFLELAREYNTSEASAESASPEDILFEIYSHIDEPDGFYGIQTANLRSLFVKRLHHEKQWDKAFRYHGAVLESGAVDPTETNGITEALYSFGFNHLALNTLQSFSDATNTLETNSLAYNLGWRAESWDLPESTPDHHPGVALYFAMRAVHRERNQHVIDSAIQRVFLREMGRLRRLGTESFTEIRQTTQTLMCLSQLRQWRRADIPKPFNSSTVLSPECQRFATLAPEFEFSDTEAIMTTRISLVHLLRQKEQRDQIGDLSSPFHDALWNLEKACLLCLSERARDVGEAQVALNSVVRAQHSEREPSPDVSREFANVLWLMKEPKLAIKSLGALVVPQEQANLEDGPKRLQRATLLAQLGAWSAESSMKKPSEIAAECFAPAAEMILAGHLESAVALGHSAASVFHQYAIFAERQYHVVTKDPDALRWKLYVDRKKEQIKRIEDQISQLRMNNINWENTREGLTLKKQLVLAQKLLREDQERAQEHVDQRLLFLSLAVEMFSRCLSISDDFDDDSPIRLCSLWLANFENNDPKMRFEAALDRVTSRKFVFLAHQLTARLWTTNDVQPSRNQTVLQVLIQRMCREHPFHSIFPLYCVKVDPRPSSRSRRTSQAPSKNERGTAAANIFYKLKSDGPSAKRINDVELVCDASLQWAKHPIKGLKNHRTGEWHSVPPDLGIMKLQYKDIRVPVITAHTPIDPTTQYQDCDWIASFSSKYTTAGGVNLPKIITCYGKSGHRYKQLYKGEGNDDMRQDAVMEQVFDLVNVVLRRDRETARRKLSVRGYKVIPLAAQAGVLEFVENTTPLAQWLRPAHPRYRPSDISMSEFSNRLAGADKDWQRDPQMVIDRFIKLRERFKPVMRHWFTEKHKSPMPWFRTRLNYARSVATNSIVGHILGIGDRHTSNILIDEETGEVVHIDLGIAFEQGKMLNQPERVPFRLTADMIDGLGMSGTQGVFQRCAEETLRVLRDGSEIILTVLEVFKYDPLHSWTASDDKFRRVQKVKNTQAEVAQLNDEAFRFMVGIDMASGAADEAADRALSTVARKLDKTLSVEYTVNELITAASDPANLALMYVGWAPYW</sequence>
<feature type="domain" description="FAT" evidence="20">
    <location>
        <begin position="2008"/>
        <end position="2622"/>
    </location>
</feature>
<keyword evidence="8 16" id="KW-0547">Nucleotide-binding</keyword>